<dbReference type="OrthoDB" id="8479950at2"/>
<dbReference type="InterPro" id="IPR009057">
    <property type="entry name" value="Homeodomain-like_sf"/>
</dbReference>
<evidence type="ECO:0000256" key="2">
    <source>
        <dbReference type="ARBA" id="ARBA00023125"/>
    </source>
</evidence>
<proteinExistence type="predicted"/>
<keyword evidence="2 4" id="KW-0238">DNA-binding</keyword>
<evidence type="ECO:0000313" key="7">
    <source>
        <dbReference type="EMBL" id="PAY23764.1"/>
    </source>
</evidence>
<dbReference type="Pfam" id="PF00440">
    <property type="entry name" value="TetR_N"/>
    <property type="match status" value="1"/>
</dbReference>
<keyword evidence="8" id="KW-1185">Reference proteome</keyword>
<feature type="DNA-binding region" description="H-T-H motif" evidence="4">
    <location>
        <begin position="50"/>
        <end position="69"/>
    </location>
</feature>
<feature type="domain" description="HTH tetR-type" evidence="6">
    <location>
        <begin position="27"/>
        <end position="87"/>
    </location>
</feature>
<evidence type="ECO:0000259" key="6">
    <source>
        <dbReference type="PROSITE" id="PS50977"/>
    </source>
</evidence>
<comment type="caution">
    <text evidence="7">The sequence shown here is derived from an EMBL/GenBank/DDBJ whole genome shotgun (WGS) entry which is preliminary data.</text>
</comment>
<sequence length="244" mass="25324">MKSDAGSRPEGTPDGTTASMSRAERKVATRGRVLDAAAETFAEREYSAVTVSEIARRAGVAHGLVFHHFGSKQGLYRAVLDRFVENMDSAFAAGAGADPADAIRAGLRAHLCYVADHPELAQRLIAGGRSPDADVLEASQAGRARALEMMAELAGVDVDDDTVQLVGRTIIAAADEASLNWVRTGCRLPVDHLVDWLVEVGSAAARSAAVLDPGLAVDAALAAVATRPGPGAESISSGGRDQPD</sequence>
<evidence type="ECO:0000256" key="5">
    <source>
        <dbReference type="SAM" id="MobiDB-lite"/>
    </source>
</evidence>
<dbReference type="PROSITE" id="PS50977">
    <property type="entry name" value="HTH_TETR_2"/>
    <property type="match status" value="1"/>
</dbReference>
<keyword evidence="1" id="KW-0805">Transcription regulation</keyword>
<name>A0A2A2WS08_9ACTN</name>
<accession>A0A2A2WS08</accession>
<dbReference type="EMBL" id="NTGA01000012">
    <property type="protein sequence ID" value="PAY23764.1"/>
    <property type="molecule type" value="Genomic_DNA"/>
</dbReference>
<dbReference type="SUPFAM" id="SSF46689">
    <property type="entry name" value="Homeodomain-like"/>
    <property type="match status" value="1"/>
</dbReference>
<gene>
    <name evidence="7" type="ORF">CEY15_05845</name>
</gene>
<dbReference type="GO" id="GO:0000976">
    <property type="term" value="F:transcription cis-regulatory region binding"/>
    <property type="evidence" value="ECO:0007669"/>
    <property type="project" value="TreeGrafter"/>
</dbReference>
<dbReference type="GO" id="GO:0003700">
    <property type="term" value="F:DNA-binding transcription factor activity"/>
    <property type="evidence" value="ECO:0007669"/>
    <property type="project" value="TreeGrafter"/>
</dbReference>
<dbReference type="Proteomes" id="UP000218810">
    <property type="component" value="Unassembled WGS sequence"/>
</dbReference>
<keyword evidence="3" id="KW-0804">Transcription</keyword>
<evidence type="ECO:0000256" key="3">
    <source>
        <dbReference type="ARBA" id="ARBA00023163"/>
    </source>
</evidence>
<dbReference type="InterPro" id="IPR001647">
    <property type="entry name" value="HTH_TetR"/>
</dbReference>
<dbReference type="SUPFAM" id="SSF48498">
    <property type="entry name" value="Tetracyclin repressor-like, C-terminal domain"/>
    <property type="match status" value="1"/>
</dbReference>
<evidence type="ECO:0000256" key="1">
    <source>
        <dbReference type="ARBA" id="ARBA00023015"/>
    </source>
</evidence>
<dbReference type="PRINTS" id="PR00455">
    <property type="entry name" value="HTHTETR"/>
</dbReference>
<dbReference type="RefSeq" id="WP_095717673.1">
    <property type="nucleotide sequence ID" value="NZ_NTGA01000012.1"/>
</dbReference>
<reference evidence="8" key="1">
    <citation type="submission" date="2017-09" db="EMBL/GenBank/DDBJ databases">
        <authorList>
            <person name="Zhang Y."/>
            <person name="Huang X."/>
            <person name="Liu J."/>
            <person name="Lu L."/>
            <person name="Peng K."/>
        </authorList>
    </citation>
    <scope>NUCLEOTIDE SEQUENCE [LARGE SCALE GENOMIC DNA]</scope>
    <source>
        <strain evidence="8">S-XJ-1</strain>
    </source>
</reference>
<dbReference type="Gene3D" id="1.10.357.10">
    <property type="entry name" value="Tetracycline Repressor, domain 2"/>
    <property type="match status" value="1"/>
</dbReference>
<dbReference type="PANTHER" id="PTHR30055">
    <property type="entry name" value="HTH-TYPE TRANSCRIPTIONAL REGULATOR RUTR"/>
    <property type="match status" value="1"/>
</dbReference>
<evidence type="ECO:0000256" key="4">
    <source>
        <dbReference type="PROSITE-ProRule" id="PRU00335"/>
    </source>
</evidence>
<dbReference type="AlphaFoldDB" id="A0A2A2WS08"/>
<dbReference type="InterPro" id="IPR036271">
    <property type="entry name" value="Tet_transcr_reg_TetR-rel_C_sf"/>
</dbReference>
<evidence type="ECO:0000313" key="8">
    <source>
        <dbReference type="Proteomes" id="UP000218810"/>
    </source>
</evidence>
<feature type="region of interest" description="Disordered" evidence="5">
    <location>
        <begin position="1"/>
        <end position="26"/>
    </location>
</feature>
<organism evidence="7 8">
    <name type="scientific">Dietzia natronolimnaea</name>
    <dbReference type="NCBI Taxonomy" id="161920"/>
    <lineage>
        <taxon>Bacteria</taxon>
        <taxon>Bacillati</taxon>
        <taxon>Actinomycetota</taxon>
        <taxon>Actinomycetes</taxon>
        <taxon>Mycobacteriales</taxon>
        <taxon>Dietziaceae</taxon>
        <taxon>Dietzia</taxon>
    </lineage>
</organism>
<dbReference type="InterPro" id="IPR050109">
    <property type="entry name" value="HTH-type_TetR-like_transc_reg"/>
</dbReference>
<protein>
    <recommendedName>
        <fullName evidence="6">HTH tetR-type domain-containing protein</fullName>
    </recommendedName>
</protein>
<dbReference type="PANTHER" id="PTHR30055:SF234">
    <property type="entry name" value="HTH-TYPE TRANSCRIPTIONAL REGULATOR BETI"/>
    <property type="match status" value="1"/>
</dbReference>